<dbReference type="VEuPathDB" id="FungiDB:sscle_14g098130"/>
<dbReference type="AlphaFoldDB" id="A0A1D9QKA8"/>
<organism evidence="2 3">
    <name type="scientific">Sclerotinia sclerotiorum (strain ATCC 18683 / 1980 / Ss-1)</name>
    <name type="common">White mold</name>
    <name type="synonym">Whetzelinia sclerotiorum</name>
    <dbReference type="NCBI Taxonomy" id="665079"/>
    <lineage>
        <taxon>Eukaryota</taxon>
        <taxon>Fungi</taxon>
        <taxon>Dikarya</taxon>
        <taxon>Ascomycota</taxon>
        <taxon>Pezizomycotina</taxon>
        <taxon>Leotiomycetes</taxon>
        <taxon>Helotiales</taxon>
        <taxon>Sclerotiniaceae</taxon>
        <taxon>Sclerotinia</taxon>
    </lineage>
</organism>
<feature type="compositionally biased region" description="Low complexity" evidence="1">
    <location>
        <begin position="1"/>
        <end position="11"/>
    </location>
</feature>
<accession>A0A1D9QKA8</accession>
<dbReference type="Proteomes" id="UP000177798">
    <property type="component" value="Chromosome 14"/>
</dbReference>
<evidence type="ECO:0000313" key="3">
    <source>
        <dbReference type="Proteomes" id="UP000177798"/>
    </source>
</evidence>
<evidence type="ECO:0000313" key="2">
    <source>
        <dbReference type="EMBL" id="APA15043.1"/>
    </source>
</evidence>
<reference evidence="3" key="1">
    <citation type="journal article" date="2017" name="Genome Biol. Evol.">
        <title>The complete genome sequence of the phytopathogenic fungus Sclerotinia sclerotiorum reveals insights into the genome architecture of broad host range pathogens.</title>
        <authorList>
            <person name="Derbyshire M."/>
            <person name="Denton-Giles M."/>
            <person name="Hegedus D."/>
            <person name="Seifbarghy S."/>
            <person name="Rollins J."/>
            <person name="van Kan J."/>
            <person name="Seidl M.F."/>
            <person name="Faino L."/>
            <person name="Mbengue M."/>
            <person name="Navaud O."/>
            <person name="Raffaele S."/>
            <person name="Hammond-Kosack K."/>
            <person name="Heard S."/>
            <person name="Oliver R."/>
        </authorList>
    </citation>
    <scope>NUCLEOTIDE SEQUENCE [LARGE SCALE GENOMIC DNA]</scope>
    <source>
        <strain evidence="3">ATCC 18683 / 1980 / Ss-1</strain>
    </source>
</reference>
<feature type="region of interest" description="Disordered" evidence="1">
    <location>
        <begin position="1"/>
        <end position="24"/>
    </location>
</feature>
<name>A0A1D9QKA8_SCLS1</name>
<gene>
    <name evidence="2" type="ORF">sscle_14g098130</name>
</gene>
<evidence type="ECO:0000256" key="1">
    <source>
        <dbReference type="SAM" id="MobiDB-lite"/>
    </source>
</evidence>
<dbReference type="EMBL" id="CP017827">
    <property type="protein sequence ID" value="APA15043.1"/>
    <property type="molecule type" value="Genomic_DNA"/>
</dbReference>
<sequence length="65" mass="7069">MTNSSNGSGSSAQNPCTDKYLPAHSSPYSPFAGKTFETRNIVFWIDPTTLSSSQTRTQSVPDQQL</sequence>
<proteinExistence type="predicted"/>
<protein>
    <submittedName>
        <fullName evidence="2">Uncharacterized protein</fullName>
    </submittedName>
</protein>